<keyword evidence="4 5" id="KW-0472">Membrane</keyword>
<dbReference type="OMA" id="AFTFRFG"/>
<gene>
    <name evidence="7" type="primary">LOC115977840</name>
</gene>
<feature type="domain" description="Late embryogenesis abundant protein LEA-2 subgroup" evidence="6">
    <location>
        <begin position="101"/>
        <end position="200"/>
    </location>
</feature>
<evidence type="ECO:0000256" key="5">
    <source>
        <dbReference type="SAM" id="Phobius"/>
    </source>
</evidence>
<keyword evidence="8" id="KW-1185">Reference proteome</keyword>
<dbReference type="InterPro" id="IPR044839">
    <property type="entry name" value="NDR1-like"/>
</dbReference>
<dbReference type="Pfam" id="PF03168">
    <property type="entry name" value="LEA_2"/>
    <property type="match status" value="1"/>
</dbReference>
<dbReference type="InParanoid" id="A0A7N2KW56"/>
<name>A0A7N2KW56_QUELO</name>
<evidence type="ECO:0000313" key="8">
    <source>
        <dbReference type="Proteomes" id="UP000594261"/>
    </source>
</evidence>
<dbReference type="SUPFAM" id="SSF117070">
    <property type="entry name" value="LEA14-like"/>
    <property type="match status" value="1"/>
</dbReference>
<dbReference type="PANTHER" id="PTHR31234">
    <property type="entry name" value="LATE EMBRYOGENESIS ABUNDANT (LEA) HYDROXYPROLINE-RICH GLYCOPROTEIN FAMILY"/>
    <property type="match status" value="1"/>
</dbReference>
<dbReference type="Gene3D" id="2.60.40.1820">
    <property type="match status" value="1"/>
</dbReference>
<organism evidence="7 8">
    <name type="scientific">Quercus lobata</name>
    <name type="common">Valley oak</name>
    <dbReference type="NCBI Taxonomy" id="97700"/>
    <lineage>
        <taxon>Eukaryota</taxon>
        <taxon>Viridiplantae</taxon>
        <taxon>Streptophyta</taxon>
        <taxon>Embryophyta</taxon>
        <taxon>Tracheophyta</taxon>
        <taxon>Spermatophyta</taxon>
        <taxon>Magnoliopsida</taxon>
        <taxon>eudicotyledons</taxon>
        <taxon>Gunneridae</taxon>
        <taxon>Pentapetalae</taxon>
        <taxon>rosids</taxon>
        <taxon>fabids</taxon>
        <taxon>Fagales</taxon>
        <taxon>Fagaceae</taxon>
        <taxon>Quercus</taxon>
    </lineage>
</organism>
<keyword evidence="2 5" id="KW-0812">Transmembrane</keyword>
<dbReference type="GeneID" id="115977840"/>
<dbReference type="Gramene" id="QL02p032777:mrna">
    <property type="protein sequence ID" value="QL02p032777:mrna:CDS:1"/>
    <property type="gene ID" value="QL02p032777"/>
</dbReference>
<dbReference type="EnsemblPlants" id="QL02p032777:mrna">
    <property type="protein sequence ID" value="QL02p032777:mrna:CDS:1"/>
    <property type="gene ID" value="QL02p032777"/>
</dbReference>
<reference evidence="7" key="2">
    <citation type="submission" date="2021-01" db="UniProtKB">
        <authorList>
            <consortium name="EnsemblPlants"/>
        </authorList>
    </citation>
    <scope>IDENTIFICATION</scope>
</reference>
<dbReference type="GO" id="GO:0098542">
    <property type="term" value="P:defense response to other organism"/>
    <property type="evidence" value="ECO:0007669"/>
    <property type="project" value="InterPro"/>
</dbReference>
<dbReference type="InterPro" id="IPR004864">
    <property type="entry name" value="LEA_2"/>
</dbReference>
<evidence type="ECO:0000256" key="3">
    <source>
        <dbReference type="ARBA" id="ARBA00022989"/>
    </source>
</evidence>
<proteinExistence type="predicted"/>
<dbReference type="Proteomes" id="UP000594261">
    <property type="component" value="Chromosome 2"/>
</dbReference>
<evidence type="ECO:0000259" key="6">
    <source>
        <dbReference type="Pfam" id="PF03168"/>
    </source>
</evidence>
<dbReference type="KEGG" id="qlo:115977840"/>
<dbReference type="OrthoDB" id="764273at2759"/>
<evidence type="ECO:0000313" key="7">
    <source>
        <dbReference type="EnsemblPlants" id="QL02p032777:mrna:CDS:1"/>
    </source>
</evidence>
<dbReference type="PANTHER" id="PTHR31234:SF65">
    <property type="entry name" value="LATE EMBRYOGENESIS ABUNDANT PROTEIN, LEA_2 SUBGROUP"/>
    <property type="match status" value="1"/>
</dbReference>
<reference evidence="8" key="1">
    <citation type="journal article" date="2016" name="G3 (Bethesda)">
        <title>First Draft Assembly and Annotation of the Genome of a California Endemic Oak Quercus lobata Nee (Fagaceae).</title>
        <authorList>
            <person name="Sork V.L."/>
            <person name="Fitz-Gibbon S.T."/>
            <person name="Puiu D."/>
            <person name="Crepeau M."/>
            <person name="Gugger P.F."/>
            <person name="Sherman R."/>
            <person name="Stevens K."/>
            <person name="Langley C.H."/>
            <person name="Pellegrini M."/>
            <person name="Salzberg S.L."/>
        </authorList>
    </citation>
    <scope>NUCLEOTIDE SEQUENCE [LARGE SCALE GENOMIC DNA]</scope>
    <source>
        <strain evidence="8">cv. SW786</strain>
    </source>
</reference>
<dbReference type="AlphaFoldDB" id="A0A7N2KW56"/>
<dbReference type="GO" id="GO:0016020">
    <property type="term" value="C:membrane"/>
    <property type="evidence" value="ECO:0007669"/>
    <property type="project" value="UniProtKB-SubCell"/>
</dbReference>
<dbReference type="RefSeq" id="XP_030955725.1">
    <property type="nucleotide sequence ID" value="XM_031099865.1"/>
</dbReference>
<sequence>MAMAEREQIKPLAPTGYQTSSSDEEKFLPKHLKYHHRKCIKCFGCFTALLLIIAVIMLVLAFTVFHIRDPMVRMNGLTLTNLNLSNETLRQDFNVTLIADVSVKNPNAATFRYDNSTTTIYYHDAVVGEARIPSGKAKARRTVRMNMTVDIIASKVLAVQNISSVLISGQLNVSSYTKITGRVKVLNIVNKHVVVTMNCTVTYNFLSQGIQYQDCHPYVHV</sequence>
<evidence type="ECO:0000256" key="4">
    <source>
        <dbReference type="ARBA" id="ARBA00023136"/>
    </source>
</evidence>
<feature type="transmembrane region" description="Helical" evidence="5">
    <location>
        <begin position="42"/>
        <end position="65"/>
    </location>
</feature>
<keyword evidence="3 5" id="KW-1133">Transmembrane helix</keyword>
<comment type="subcellular location">
    <subcellularLocation>
        <location evidence="1">Membrane</location>
        <topology evidence="1">Single-pass membrane protein</topology>
    </subcellularLocation>
</comment>
<evidence type="ECO:0000256" key="1">
    <source>
        <dbReference type="ARBA" id="ARBA00004167"/>
    </source>
</evidence>
<accession>A0A7N2KW56</accession>
<protein>
    <recommendedName>
        <fullName evidence="6">Late embryogenesis abundant protein LEA-2 subgroup domain-containing protein</fullName>
    </recommendedName>
</protein>
<evidence type="ECO:0000256" key="2">
    <source>
        <dbReference type="ARBA" id="ARBA00022692"/>
    </source>
</evidence>